<keyword evidence="3" id="KW-1185">Reference proteome</keyword>
<dbReference type="AlphaFoldDB" id="A0A0L0V2F9"/>
<evidence type="ECO:0000313" key="3">
    <source>
        <dbReference type="Proteomes" id="UP000054564"/>
    </source>
</evidence>
<protein>
    <submittedName>
        <fullName evidence="2">Uncharacterized protein</fullName>
    </submittedName>
</protein>
<organism evidence="2 3">
    <name type="scientific">Puccinia striiformis f. sp. tritici PST-78</name>
    <dbReference type="NCBI Taxonomy" id="1165861"/>
    <lineage>
        <taxon>Eukaryota</taxon>
        <taxon>Fungi</taxon>
        <taxon>Dikarya</taxon>
        <taxon>Basidiomycota</taxon>
        <taxon>Pucciniomycotina</taxon>
        <taxon>Pucciniomycetes</taxon>
        <taxon>Pucciniales</taxon>
        <taxon>Pucciniaceae</taxon>
        <taxon>Puccinia</taxon>
    </lineage>
</organism>
<name>A0A0L0V2F9_9BASI</name>
<evidence type="ECO:0000313" key="2">
    <source>
        <dbReference type="EMBL" id="KNE93470.1"/>
    </source>
</evidence>
<proteinExistence type="predicted"/>
<feature type="region of interest" description="Disordered" evidence="1">
    <location>
        <begin position="149"/>
        <end position="178"/>
    </location>
</feature>
<comment type="caution">
    <text evidence="2">The sequence shown here is derived from an EMBL/GenBank/DDBJ whole genome shotgun (WGS) entry which is preliminary data.</text>
</comment>
<evidence type="ECO:0000256" key="1">
    <source>
        <dbReference type="SAM" id="MobiDB-lite"/>
    </source>
</evidence>
<feature type="compositionally biased region" description="Polar residues" evidence="1">
    <location>
        <begin position="165"/>
        <end position="177"/>
    </location>
</feature>
<dbReference type="Proteomes" id="UP000054564">
    <property type="component" value="Unassembled WGS sequence"/>
</dbReference>
<accession>A0A0L0V2F9</accession>
<sequence length="199" mass="22300">MALQTNSVGFPIEFLMEVRFFIKTACCRFSCWKSFCTWHSAQVLVHNNGIASQLSCIPNRVFEGSKVPCIKTVAIGSAAGNHSVLGTQPEFWCITVALQTNSNSRKRKNNSIEDLASKRSACQTANDVCQSSNFIDHKLNSDFALPSELPLDHQTSRSNNEKRTSLQNPDITLPKSNEQSRLRLLERITSPFKDHSRII</sequence>
<feature type="compositionally biased region" description="Basic and acidic residues" evidence="1">
    <location>
        <begin position="150"/>
        <end position="164"/>
    </location>
</feature>
<reference evidence="3" key="1">
    <citation type="submission" date="2014-03" db="EMBL/GenBank/DDBJ databases">
        <title>The Genome Sequence of Puccinia striiformis f. sp. tritici PST-78.</title>
        <authorList>
            <consortium name="The Broad Institute Genome Sequencing Platform"/>
            <person name="Cuomo C."/>
            <person name="Hulbert S."/>
            <person name="Chen X."/>
            <person name="Walker B."/>
            <person name="Young S.K."/>
            <person name="Zeng Q."/>
            <person name="Gargeya S."/>
            <person name="Fitzgerald M."/>
            <person name="Haas B."/>
            <person name="Abouelleil A."/>
            <person name="Alvarado L."/>
            <person name="Arachchi H.M."/>
            <person name="Berlin A.M."/>
            <person name="Chapman S.B."/>
            <person name="Goldberg J."/>
            <person name="Griggs A."/>
            <person name="Gujja S."/>
            <person name="Hansen M."/>
            <person name="Howarth C."/>
            <person name="Imamovic A."/>
            <person name="Larimer J."/>
            <person name="McCowan C."/>
            <person name="Montmayeur A."/>
            <person name="Murphy C."/>
            <person name="Neiman D."/>
            <person name="Pearson M."/>
            <person name="Priest M."/>
            <person name="Roberts A."/>
            <person name="Saif S."/>
            <person name="Shea T."/>
            <person name="Sisk P."/>
            <person name="Sykes S."/>
            <person name="Wortman J."/>
            <person name="Nusbaum C."/>
            <person name="Birren B."/>
        </authorList>
    </citation>
    <scope>NUCLEOTIDE SEQUENCE [LARGE SCALE GENOMIC DNA]</scope>
    <source>
        <strain evidence="3">race PST-78</strain>
    </source>
</reference>
<dbReference type="EMBL" id="AJIL01000136">
    <property type="protein sequence ID" value="KNE93470.1"/>
    <property type="molecule type" value="Genomic_DNA"/>
</dbReference>
<gene>
    <name evidence="2" type="ORF">PSTG_13102</name>
</gene>